<comment type="caution">
    <text evidence="4">The sequence shown here is derived from an EMBL/GenBank/DDBJ whole genome shotgun (WGS) entry which is preliminary data.</text>
</comment>
<dbReference type="GO" id="GO:0005634">
    <property type="term" value="C:nucleus"/>
    <property type="evidence" value="ECO:0007669"/>
    <property type="project" value="UniProtKB-SubCell"/>
</dbReference>
<protein>
    <recommendedName>
        <fullName evidence="1">NTF2-related export protein</fullName>
    </recommendedName>
</protein>
<dbReference type="InterPro" id="IPR045875">
    <property type="entry name" value="NTF2"/>
</dbReference>
<dbReference type="GO" id="GO:0015031">
    <property type="term" value="P:protein transport"/>
    <property type="evidence" value="ECO:0007669"/>
    <property type="project" value="UniProtKB-KW"/>
</dbReference>
<keyword evidence="1" id="KW-0539">Nucleus</keyword>
<dbReference type="EMBL" id="WHUW01000528">
    <property type="protein sequence ID" value="KAF8414438.1"/>
    <property type="molecule type" value="Genomic_DNA"/>
</dbReference>
<reference evidence="4" key="2">
    <citation type="journal article" date="2020" name="Nat. Commun.">
        <title>Large-scale genome sequencing of mycorrhizal fungi provides insights into the early evolution of symbiotic traits.</title>
        <authorList>
            <person name="Miyauchi S."/>
            <person name="Kiss E."/>
            <person name="Kuo A."/>
            <person name="Drula E."/>
            <person name="Kohler A."/>
            <person name="Sanchez-Garcia M."/>
            <person name="Morin E."/>
            <person name="Andreopoulos B."/>
            <person name="Barry K.W."/>
            <person name="Bonito G."/>
            <person name="Buee M."/>
            <person name="Carver A."/>
            <person name="Chen C."/>
            <person name="Cichocki N."/>
            <person name="Clum A."/>
            <person name="Culley D."/>
            <person name="Crous P.W."/>
            <person name="Fauchery L."/>
            <person name="Girlanda M."/>
            <person name="Hayes R.D."/>
            <person name="Keri Z."/>
            <person name="LaButti K."/>
            <person name="Lipzen A."/>
            <person name="Lombard V."/>
            <person name="Magnuson J."/>
            <person name="Maillard F."/>
            <person name="Murat C."/>
            <person name="Nolan M."/>
            <person name="Ohm R.A."/>
            <person name="Pangilinan J."/>
            <person name="Pereira M.F."/>
            <person name="Perotto S."/>
            <person name="Peter M."/>
            <person name="Pfister S."/>
            <person name="Riley R."/>
            <person name="Sitrit Y."/>
            <person name="Stielow J.B."/>
            <person name="Szollosi G."/>
            <person name="Zifcakova L."/>
            <person name="Stursova M."/>
            <person name="Spatafora J.W."/>
            <person name="Tedersoo L."/>
            <person name="Vaario L.M."/>
            <person name="Yamada A."/>
            <person name="Yan M."/>
            <person name="Wang P."/>
            <person name="Xu J."/>
            <person name="Bruns T."/>
            <person name="Baldrian P."/>
            <person name="Vilgalys R."/>
            <person name="Dunand C."/>
            <person name="Henrissat B."/>
            <person name="Grigoriev I.V."/>
            <person name="Hibbett D."/>
            <person name="Nagy L.G."/>
            <person name="Martin F.M."/>
        </authorList>
    </citation>
    <scope>NUCLEOTIDE SEQUENCE</scope>
    <source>
        <strain evidence="4">BED1</strain>
    </source>
</reference>
<reference evidence="4" key="1">
    <citation type="submission" date="2019-10" db="EMBL/GenBank/DDBJ databases">
        <authorList>
            <consortium name="DOE Joint Genome Institute"/>
            <person name="Kuo A."/>
            <person name="Miyauchi S."/>
            <person name="Kiss E."/>
            <person name="Drula E."/>
            <person name="Kohler A."/>
            <person name="Sanchez-Garcia M."/>
            <person name="Andreopoulos B."/>
            <person name="Barry K.W."/>
            <person name="Bonito G."/>
            <person name="Buee M."/>
            <person name="Carver A."/>
            <person name="Chen C."/>
            <person name="Cichocki N."/>
            <person name="Clum A."/>
            <person name="Culley D."/>
            <person name="Crous P.W."/>
            <person name="Fauchery L."/>
            <person name="Girlanda M."/>
            <person name="Hayes R."/>
            <person name="Keri Z."/>
            <person name="LaButti K."/>
            <person name="Lipzen A."/>
            <person name="Lombard V."/>
            <person name="Magnuson J."/>
            <person name="Maillard F."/>
            <person name="Morin E."/>
            <person name="Murat C."/>
            <person name="Nolan M."/>
            <person name="Ohm R."/>
            <person name="Pangilinan J."/>
            <person name="Pereira M."/>
            <person name="Perotto S."/>
            <person name="Peter M."/>
            <person name="Riley R."/>
            <person name="Sitrit Y."/>
            <person name="Stielow B."/>
            <person name="Szollosi G."/>
            <person name="Zifcakova L."/>
            <person name="Stursova M."/>
            <person name="Spatafora J.W."/>
            <person name="Tedersoo L."/>
            <person name="Vaario L.-M."/>
            <person name="Yamada A."/>
            <person name="Yan M."/>
            <person name="Wang P."/>
            <person name="Xu J."/>
            <person name="Bruns T."/>
            <person name="Baldrian P."/>
            <person name="Vilgalys R."/>
            <person name="Henrissat B."/>
            <person name="Grigoriev I.V."/>
            <person name="Hibbett D."/>
            <person name="Nagy L.G."/>
            <person name="Martin F.M."/>
        </authorList>
    </citation>
    <scope>NUCLEOTIDE SEQUENCE</scope>
    <source>
        <strain evidence="4">BED1</strain>
    </source>
</reference>
<sequence>MSTTVFTRDDIDISTRAADQFTRLYYSTYDSPARAEDLPKFYRPTSTLTWNGNPCQGVDGVKKLIQNMPSTKHEVQSYDSGNVTHGKSSEHPVTTPSRSVDGQPRVFFQTFMLVPDPAAPIAGVGEVAKYYVDADSMRFVG</sequence>
<dbReference type="InterPro" id="IPR032710">
    <property type="entry name" value="NTF2-like_dom_sf"/>
</dbReference>
<name>A0AAD4G4Y4_BOLED</name>
<evidence type="ECO:0000313" key="4">
    <source>
        <dbReference type="EMBL" id="KAF8414438.1"/>
    </source>
</evidence>
<evidence type="ECO:0000259" key="3">
    <source>
        <dbReference type="PROSITE" id="PS50177"/>
    </source>
</evidence>
<dbReference type="AlphaFoldDB" id="A0AAD4G4Y4"/>
<accession>A0AAD4G4Y4</accession>
<dbReference type="GO" id="GO:0006913">
    <property type="term" value="P:nucleocytoplasmic transport"/>
    <property type="evidence" value="ECO:0007669"/>
    <property type="project" value="UniProtKB-UniRule"/>
</dbReference>
<keyword evidence="5" id="KW-1185">Reference proteome</keyword>
<dbReference type="GO" id="GO:0005737">
    <property type="term" value="C:cytoplasm"/>
    <property type="evidence" value="ECO:0007669"/>
    <property type="project" value="UniProtKB-SubCell"/>
</dbReference>
<gene>
    <name evidence="4" type="ORF">L210DRAFT_3626221</name>
</gene>
<dbReference type="Proteomes" id="UP001194468">
    <property type="component" value="Unassembled WGS sequence"/>
</dbReference>
<dbReference type="Gene3D" id="3.10.450.50">
    <property type="match status" value="1"/>
</dbReference>
<dbReference type="InterPro" id="IPR002075">
    <property type="entry name" value="NTF2_dom"/>
</dbReference>
<feature type="region of interest" description="Disordered" evidence="2">
    <location>
        <begin position="72"/>
        <end position="100"/>
    </location>
</feature>
<evidence type="ECO:0000256" key="2">
    <source>
        <dbReference type="SAM" id="MobiDB-lite"/>
    </source>
</evidence>
<proteinExistence type="predicted"/>
<dbReference type="InterPro" id="IPR018222">
    <property type="entry name" value="Nuclear_transport_factor_2_euk"/>
</dbReference>
<keyword evidence="1" id="KW-0653">Protein transport</keyword>
<evidence type="ECO:0000313" key="5">
    <source>
        <dbReference type="Proteomes" id="UP001194468"/>
    </source>
</evidence>
<dbReference type="PANTHER" id="PTHR12612">
    <property type="entry name" value="NUCLEAR TRANSPORT FACTOR 2"/>
    <property type="match status" value="1"/>
</dbReference>
<feature type="domain" description="NTF2" evidence="3">
    <location>
        <begin position="17"/>
        <end position="139"/>
    </location>
</feature>
<feature type="compositionally biased region" description="Polar residues" evidence="2">
    <location>
        <begin position="77"/>
        <end position="100"/>
    </location>
</feature>
<dbReference type="GO" id="GO:0051028">
    <property type="term" value="P:mRNA transport"/>
    <property type="evidence" value="ECO:0007669"/>
    <property type="project" value="UniProtKB-UniRule"/>
</dbReference>
<dbReference type="Pfam" id="PF02136">
    <property type="entry name" value="NTF2"/>
    <property type="match status" value="1"/>
</dbReference>
<dbReference type="PROSITE" id="PS50177">
    <property type="entry name" value="NTF2_DOMAIN"/>
    <property type="match status" value="1"/>
</dbReference>
<evidence type="ECO:0000256" key="1">
    <source>
        <dbReference type="RuleBase" id="RU369002"/>
    </source>
</evidence>
<keyword evidence="1" id="KW-0963">Cytoplasm</keyword>
<comment type="function">
    <text evidence="1">Has a role in nuclear-cytoplasmic transport of proteins and mRNAs.</text>
</comment>
<organism evidence="4 5">
    <name type="scientific">Boletus edulis BED1</name>
    <dbReference type="NCBI Taxonomy" id="1328754"/>
    <lineage>
        <taxon>Eukaryota</taxon>
        <taxon>Fungi</taxon>
        <taxon>Dikarya</taxon>
        <taxon>Basidiomycota</taxon>
        <taxon>Agaricomycotina</taxon>
        <taxon>Agaricomycetes</taxon>
        <taxon>Agaricomycetidae</taxon>
        <taxon>Boletales</taxon>
        <taxon>Boletineae</taxon>
        <taxon>Boletaceae</taxon>
        <taxon>Boletoideae</taxon>
        <taxon>Boletus</taxon>
    </lineage>
</organism>
<comment type="subcellular location">
    <subcellularLocation>
        <location evidence="1">Cytoplasm</location>
    </subcellularLocation>
    <subcellularLocation>
        <location evidence="1">Nucleus</location>
    </subcellularLocation>
</comment>
<keyword evidence="1" id="KW-0813">Transport</keyword>
<dbReference type="SUPFAM" id="SSF54427">
    <property type="entry name" value="NTF2-like"/>
    <property type="match status" value="1"/>
</dbReference>